<accession>X0TNW6</accession>
<reference evidence="2" key="1">
    <citation type="journal article" date="2014" name="Front. Microbiol.">
        <title>High frequency of phylogenetically diverse reductive dehalogenase-homologous genes in deep subseafloor sedimentary metagenomes.</title>
        <authorList>
            <person name="Kawai M."/>
            <person name="Futagami T."/>
            <person name="Toyoda A."/>
            <person name="Takaki Y."/>
            <person name="Nishi S."/>
            <person name="Hori S."/>
            <person name="Arai W."/>
            <person name="Tsubouchi T."/>
            <person name="Morono Y."/>
            <person name="Uchiyama I."/>
            <person name="Ito T."/>
            <person name="Fujiyama A."/>
            <person name="Inagaki F."/>
            <person name="Takami H."/>
        </authorList>
    </citation>
    <scope>NUCLEOTIDE SEQUENCE</scope>
    <source>
        <strain evidence="2">Expedition CK06-06</strain>
    </source>
</reference>
<feature type="transmembrane region" description="Helical" evidence="1">
    <location>
        <begin position="33"/>
        <end position="53"/>
    </location>
</feature>
<dbReference type="EMBL" id="BARS01018505">
    <property type="protein sequence ID" value="GAF95253.1"/>
    <property type="molecule type" value="Genomic_DNA"/>
</dbReference>
<comment type="caution">
    <text evidence="2">The sequence shown here is derived from an EMBL/GenBank/DDBJ whole genome shotgun (WGS) entry which is preliminary data.</text>
</comment>
<keyword evidence="1" id="KW-1133">Transmembrane helix</keyword>
<keyword evidence="1" id="KW-0472">Membrane</keyword>
<protein>
    <submittedName>
        <fullName evidence="2">Uncharacterized protein</fullName>
    </submittedName>
</protein>
<gene>
    <name evidence="2" type="ORF">S01H1_30110</name>
</gene>
<keyword evidence="1" id="KW-0812">Transmembrane</keyword>
<sequence length="54" mass="5495">MTRNKCTGIAVGITLGITIPGLVIGVALGSWQILVGTCMVLATVTIFCALQFAG</sequence>
<dbReference type="AlphaFoldDB" id="X0TNW6"/>
<proteinExistence type="predicted"/>
<name>X0TNW6_9ZZZZ</name>
<evidence type="ECO:0000256" key="1">
    <source>
        <dbReference type="SAM" id="Phobius"/>
    </source>
</evidence>
<feature type="transmembrane region" description="Helical" evidence="1">
    <location>
        <begin position="7"/>
        <end position="27"/>
    </location>
</feature>
<evidence type="ECO:0000313" key="2">
    <source>
        <dbReference type="EMBL" id="GAF95253.1"/>
    </source>
</evidence>
<organism evidence="2">
    <name type="scientific">marine sediment metagenome</name>
    <dbReference type="NCBI Taxonomy" id="412755"/>
    <lineage>
        <taxon>unclassified sequences</taxon>
        <taxon>metagenomes</taxon>
        <taxon>ecological metagenomes</taxon>
    </lineage>
</organism>